<dbReference type="GO" id="GO:0005975">
    <property type="term" value="P:carbohydrate metabolic process"/>
    <property type="evidence" value="ECO:0007669"/>
    <property type="project" value="InterPro"/>
</dbReference>
<dbReference type="InterPro" id="IPR002044">
    <property type="entry name" value="CBM20"/>
</dbReference>
<dbReference type="Gene3D" id="2.60.40.10">
    <property type="entry name" value="Immunoglobulins"/>
    <property type="match status" value="1"/>
</dbReference>
<sequence>MKEPGKKKSSSPRRSRTQKGPKKESVLFEYFDPSAQVVALVGDFNQWNLESKPMKRDAGGLWKVKVMLAPGTYQYKFVINGERWEEDPLNLQRVLNEHGTFNSIRNVGINADESFGPTA</sequence>
<feature type="compositionally biased region" description="Basic residues" evidence="1">
    <location>
        <begin position="7"/>
        <end position="20"/>
    </location>
</feature>
<dbReference type="GO" id="GO:0004553">
    <property type="term" value="F:hydrolase activity, hydrolyzing O-glycosyl compounds"/>
    <property type="evidence" value="ECO:0007669"/>
    <property type="project" value="InterPro"/>
</dbReference>
<dbReference type="InterPro" id="IPR013783">
    <property type="entry name" value="Ig-like_fold"/>
</dbReference>
<dbReference type="GO" id="GO:2001070">
    <property type="term" value="F:starch binding"/>
    <property type="evidence" value="ECO:0007669"/>
    <property type="project" value="InterPro"/>
</dbReference>
<evidence type="ECO:0000259" key="2">
    <source>
        <dbReference type="SMART" id="SM01065"/>
    </source>
</evidence>
<dbReference type="AlphaFoldDB" id="A0A7S8FG57"/>
<feature type="domain" description="CBM20" evidence="2">
    <location>
        <begin position="23"/>
        <end position="105"/>
    </location>
</feature>
<protein>
    <recommendedName>
        <fullName evidence="2">CBM20 domain-containing protein</fullName>
    </recommendedName>
</protein>
<dbReference type="SUPFAM" id="SSF81296">
    <property type="entry name" value="E set domains"/>
    <property type="match status" value="1"/>
</dbReference>
<dbReference type="InterPro" id="IPR004193">
    <property type="entry name" value="Glyco_hydro_13_N"/>
</dbReference>
<evidence type="ECO:0000313" key="4">
    <source>
        <dbReference type="Proteomes" id="UP000593737"/>
    </source>
</evidence>
<dbReference type="SMART" id="SM01065">
    <property type="entry name" value="CBM_2"/>
    <property type="match status" value="1"/>
</dbReference>
<organism evidence="3 4">
    <name type="scientific">Candidatus Nitrospira kreftii</name>
    <dbReference type="NCBI Taxonomy" id="2652173"/>
    <lineage>
        <taxon>Bacteria</taxon>
        <taxon>Pseudomonadati</taxon>
        <taxon>Nitrospirota</taxon>
        <taxon>Nitrospiria</taxon>
        <taxon>Nitrospirales</taxon>
        <taxon>Nitrospiraceae</taxon>
        <taxon>Nitrospira</taxon>
    </lineage>
</organism>
<dbReference type="Proteomes" id="UP000593737">
    <property type="component" value="Chromosome"/>
</dbReference>
<proteinExistence type="predicted"/>
<dbReference type="Pfam" id="PF02922">
    <property type="entry name" value="CBM_48"/>
    <property type="match status" value="1"/>
</dbReference>
<dbReference type="KEGG" id="nkf:Nkreftii_002989"/>
<dbReference type="CDD" id="cd07184">
    <property type="entry name" value="E_set_Isoamylase_like_N"/>
    <property type="match status" value="1"/>
</dbReference>
<reference evidence="3 4" key="1">
    <citation type="journal article" date="2020" name="ISME J.">
        <title>Enrichment and physiological characterization of a novel comammox Nitrospira indicates ammonium inhibition of complete nitrification.</title>
        <authorList>
            <person name="Sakoula D."/>
            <person name="Koch H."/>
            <person name="Frank J."/>
            <person name="Jetten M.S.M."/>
            <person name="van Kessel M.A.H.J."/>
            <person name="Lucker S."/>
        </authorList>
    </citation>
    <scope>NUCLEOTIDE SEQUENCE [LARGE SCALE GENOMIC DNA]</scope>
    <source>
        <strain evidence="3">Comreactor17</strain>
    </source>
</reference>
<gene>
    <name evidence="3" type="ORF">Nkreftii_002989</name>
</gene>
<feature type="region of interest" description="Disordered" evidence="1">
    <location>
        <begin position="1"/>
        <end position="24"/>
    </location>
</feature>
<dbReference type="EMBL" id="CP047423">
    <property type="protein sequence ID" value="QPD05215.1"/>
    <property type="molecule type" value="Genomic_DNA"/>
</dbReference>
<name>A0A7S8FG57_9BACT</name>
<evidence type="ECO:0000256" key="1">
    <source>
        <dbReference type="SAM" id="MobiDB-lite"/>
    </source>
</evidence>
<evidence type="ECO:0000313" key="3">
    <source>
        <dbReference type="EMBL" id="QPD05215.1"/>
    </source>
</evidence>
<accession>A0A7S8FG57</accession>
<dbReference type="InterPro" id="IPR014756">
    <property type="entry name" value="Ig_E-set"/>
</dbReference>